<keyword evidence="1" id="KW-0430">Lectin</keyword>
<dbReference type="EMBL" id="JAUCMX010000029">
    <property type="protein sequence ID" value="KAK3507548.1"/>
    <property type="molecule type" value="Genomic_DNA"/>
</dbReference>
<proteinExistence type="predicted"/>
<dbReference type="Gene3D" id="1.20.5.400">
    <property type="match status" value="1"/>
</dbReference>
<dbReference type="InterPro" id="IPR016186">
    <property type="entry name" value="C-type_lectin-like/link_sf"/>
</dbReference>
<dbReference type="Gene3D" id="3.10.100.10">
    <property type="entry name" value="Mannose-Binding Protein A, subunit A"/>
    <property type="match status" value="1"/>
</dbReference>
<dbReference type="PANTHER" id="PTHR22803">
    <property type="entry name" value="MANNOSE, PHOSPHOLIPASE, LECTIN RECEPTOR RELATED"/>
    <property type="match status" value="1"/>
</dbReference>
<evidence type="ECO:0000256" key="4">
    <source>
        <dbReference type="SAM" id="Phobius"/>
    </source>
</evidence>
<evidence type="ECO:0000259" key="5">
    <source>
        <dbReference type="PROSITE" id="PS50041"/>
    </source>
</evidence>
<reference evidence="6" key="1">
    <citation type="submission" date="2023-06" db="EMBL/GenBank/DDBJ databases">
        <title>Male Hemibagrus guttatus genome.</title>
        <authorList>
            <person name="Bian C."/>
        </authorList>
    </citation>
    <scope>NUCLEOTIDE SEQUENCE</scope>
    <source>
        <strain evidence="6">Male_cb2023</strain>
        <tissue evidence="6">Muscle</tissue>
    </source>
</reference>
<dbReference type="InterPro" id="IPR050111">
    <property type="entry name" value="C-type_lectin/snaclec_domain"/>
</dbReference>
<evidence type="ECO:0000256" key="3">
    <source>
        <dbReference type="SAM" id="Coils"/>
    </source>
</evidence>
<keyword evidence="7" id="KW-1185">Reference proteome</keyword>
<dbReference type="CDD" id="cd03590">
    <property type="entry name" value="CLECT_DC-SIGN_like"/>
    <property type="match status" value="1"/>
</dbReference>
<dbReference type="InterPro" id="IPR033989">
    <property type="entry name" value="CD209-like_CTLD"/>
</dbReference>
<organism evidence="6 7">
    <name type="scientific">Hemibagrus guttatus</name>
    <dbReference type="NCBI Taxonomy" id="175788"/>
    <lineage>
        <taxon>Eukaryota</taxon>
        <taxon>Metazoa</taxon>
        <taxon>Chordata</taxon>
        <taxon>Craniata</taxon>
        <taxon>Vertebrata</taxon>
        <taxon>Euteleostomi</taxon>
        <taxon>Actinopterygii</taxon>
        <taxon>Neopterygii</taxon>
        <taxon>Teleostei</taxon>
        <taxon>Ostariophysi</taxon>
        <taxon>Siluriformes</taxon>
        <taxon>Bagridae</taxon>
        <taxon>Hemibagrus</taxon>
    </lineage>
</organism>
<name>A0AAE0PUM8_9TELE</name>
<accession>A0AAE0PUM8</accession>
<dbReference type="GO" id="GO:0030246">
    <property type="term" value="F:carbohydrate binding"/>
    <property type="evidence" value="ECO:0007669"/>
    <property type="project" value="UniProtKB-KW"/>
</dbReference>
<evidence type="ECO:0000256" key="2">
    <source>
        <dbReference type="ARBA" id="ARBA00023157"/>
    </source>
</evidence>
<sequence>MKTQHTGRTTAGDRCYNLAVACVLLLCVLLLTAATVLWIKFSILNTELDKLQTTYSTLITERDQLQTSYKYLTTERNRLWTKTTQMSLERDHLKARNNNLTINRDEQKATIVKLENVMKQLLNMLNTTGKWRWFTFSSSIYGMSNEMKSWEESREDCSVKGAHLLIINSKEEQEIVVKELLSFQAWIGLSDREKEGEWKWVDGTTLNTNFSYWAEGEPNNVGEEDCAVISGSIWNDGRCSDKLPWICEKPVFQ</sequence>
<keyword evidence="3" id="KW-0175">Coiled coil</keyword>
<dbReference type="Pfam" id="PF00059">
    <property type="entry name" value="Lectin_C"/>
    <property type="match status" value="1"/>
</dbReference>
<dbReference type="Proteomes" id="UP001274896">
    <property type="component" value="Unassembled WGS sequence"/>
</dbReference>
<dbReference type="SMART" id="SM00034">
    <property type="entry name" value="CLECT"/>
    <property type="match status" value="1"/>
</dbReference>
<dbReference type="InterPro" id="IPR016187">
    <property type="entry name" value="CTDL_fold"/>
</dbReference>
<dbReference type="AlphaFoldDB" id="A0AAE0PUM8"/>
<comment type="caution">
    <text evidence="6">The sequence shown here is derived from an EMBL/GenBank/DDBJ whole genome shotgun (WGS) entry which is preliminary data.</text>
</comment>
<feature type="transmembrane region" description="Helical" evidence="4">
    <location>
        <begin position="16"/>
        <end position="39"/>
    </location>
</feature>
<keyword evidence="4" id="KW-0812">Transmembrane</keyword>
<dbReference type="InterPro" id="IPR001304">
    <property type="entry name" value="C-type_lectin-like"/>
</dbReference>
<evidence type="ECO:0000313" key="6">
    <source>
        <dbReference type="EMBL" id="KAK3507548.1"/>
    </source>
</evidence>
<evidence type="ECO:0000313" key="7">
    <source>
        <dbReference type="Proteomes" id="UP001274896"/>
    </source>
</evidence>
<dbReference type="SUPFAM" id="SSF56436">
    <property type="entry name" value="C-type lectin-like"/>
    <property type="match status" value="1"/>
</dbReference>
<gene>
    <name evidence="6" type="ORF">QTP70_028450</name>
</gene>
<evidence type="ECO:0000256" key="1">
    <source>
        <dbReference type="ARBA" id="ARBA00022734"/>
    </source>
</evidence>
<dbReference type="InterPro" id="IPR018378">
    <property type="entry name" value="C-type_lectin_CS"/>
</dbReference>
<protein>
    <recommendedName>
        <fullName evidence="5">C-type lectin domain-containing protein</fullName>
    </recommendedName>
</protein>
<dbReference type="PROSITE" id="PS50041">
    <property type="entry name" value="C_TYPE_LECTIN_2"/>
    <property type="match status" value="1"/>
</dbReference>
<feature type="domain" description="C-type lectin" evidence="5">
    <location>
        <begin position="136"/>
        <end position="248"/>
    </location>
</feature>
<feature type="coiled-coil region" evidence="3">
    <location>
        <begin position="90"/>
        <end position="124"/>
    </location>
</feature>
<keyword evidence="4" id="KW-1133">Transmembrane helix</keyword>
<keyword evidence="2" id="KW-1015">Disulfide bond</keyword>
<dbReference type="PROSITE" id="PS00615">
    <property type="entry name" value="C_TYPE_LECTIN_1"/>
    <property type="match status" value="1"/>
</dbReference>
<keyword evidence="4" id="KW-0472">Membrane</keyword>